<dbReference type="eggNOG" id="arCOG03544">
    <property type="taxonomic scope" value="Archaea"/>
</dbReference>
<dbReference type="HOGENOM" id="CLU_102057_0_0_2"/>
<feature type="compositionally biased region" description="Low complexity" evidence="3">
    <location>
        <begin position="27"/>
        <end position="38"/>
    </location>
</feature>
<name>Q2FMF1_METHJ</name>
<feature type="region of interest" description="Disordered" evidence="3">
    <location>
        <begin position="27"/>
        <end position="48"/>
    </location>
</feature>
<dbReference type="PANTHER" id="PTHR36530">
    <property type="entry name" value="INHIBITOR OF CYSTEINE PEPTIDASE"/>
    <property type="match status" value="1"/>
</dbReference>
<feature type="domain" description="Proteinase inhibitor I42 chagasin" evidence="4">
    <location>
        <begin position="74"/>
        <end position="156"/>
    </location>
</feature>
<dbReference type="Proteomes" id="UP000001941">
    <property type="component" value="Chromosome"/>
</dbReference>
<dbReference type="Gene3D" id="2.60.40.2020">
    <property type="match status" value="1"/>
</dbReference>
<dbReference type="InterPro" id="IPR018990">
    <property type="entry name" value="Prot_inh_I42_chagasin"/>
</dbReference>
<dbReference type="SUPFAM" id="SSF141066">
    <property type="entry name" value="ICP-like"/>
    <property type="match status" value="1"/>
</dbReference>
<dbReference type="EnsemblBacteria" id="ABD41775">
    <property type="protein sequence ID" value="ABD41775"/>
    <property type="gene ID" value="Mhun_2068"/>
</dbReference>
<dbReference type="KEGG" id="mhu:Mhun_2068"/>
<dbReference type="InterPro" id="IPR036331">
    <property type="entry name" value="Chagasin-like_sf"/>
</dbReference>
<dbReference type="EMBL" id="CP000254">
    <property type="protein sequence ID" value="ABD41775.1"/>
    <property type="molecule type" value="Genomic_DNA"/>
</dbReference>
<keyword evidence="1" id="KW-0646">Protease inhibitor</keyword>
<evidence type="ECO:0000313" key="5">
    <source>
        <dbReference type="EMBL" id="ABD41775.1"/>
    </source>
</evidence>
<organism evidence="5 6">
    <name type="scientific">Methanospirillum hungatei JF-1 (strain ATCC 27890 / DSM 864 / NBRC 100397 / JF-1)</name>
    <dbReference type="NCBI Taxonomy" id="323259"/>
    <lineage>
        <taxon>Archaea</taxon>
        <taxon>Methanobacteriati</taxon>
        <taxon>Methanobacteriota</taxon>
        <taxon>Stenosarchaea group</taxon>
        <taxon>Methanomicrobia</taxon>
        <taxon>Methanomicrobiales</taxon>
        <taxon>Methanospirillaceae</taxon>
        <taxon>Methanospirillum</taxon>
    </lineage>
</organism>
<dbReference type="STRING" id="323259.Mhun_2068"/>
<accession>Q2FMF1</accession>
<dbReference type="GO" id="GO:0004869">
    <property type="term" value="F:cysteine-type endopeptidase inhibitor activity"/>
    <property type="evidence" value="ECO:0007669"/>
    <property type="project" value="UniProtKB-KW"/>
</dbReference>
<dbReference type="InterPro" id="IPR052781">
    <property type="entry name" value="Cys_protease_inhibitor_I42"/>
</dbReference>
<evidence type="ECO:0000313" key="6">
    <source>
        <dbReference type="Proteomes" id="UP000001941"/>
    </source>
</evidence>
<keyword evidence="6" id="KW-1185">Reference proteome</keyword>
<keyword evidence="2" id="KW-0789">Thiol protease inhibitor</keyword>
<evidence type="ECO:0000259" key="4">
    <source>
        <dbReference type="Pfam" id="PF09394"/>
    </source>
</evidence>
<proteinExistence type="predicted"/>
<dbReference type="Pfam" id="PF09394">
    <property type="entry name" value="Inhibitor_I42"/>
    <property type="match status" value="1"/>
</dbReference>
<sequence>MNPYIFIILLLTGAVCFCGCTGTSSNPVETPVVPENTPGLSETDTESEPDIPLSFEEEIAMLQNKTDNESPIQLKVGEMTEVTLKENPTTGYTWNVSVSDGLAIVNDSFIGPENKQIVGAGGVHMWTLEAIAPGNQTFTGVYRRSWEPPADADTTYIQRYIVVE</sequence>
<dbReference type="PANTHER" id="PTHR36530:SF1">
    <property type="entry name" value="AMOEBIASIN-1"/>
    <property type="match status" value="1"/>
</dbReference>
<protein>
    <recommendedName>
        <fullName evidence="4">Proteinase inhibitor I42 chagasin domain-containing protein</fullName>
    </recommendedName>
</protein>
<dbReference type="InParanoid" id="Q2FMF1"/>
<reference evidence="6" key="1">
    <citation type="journal article" date="2016" name="Stand. Genomic Sci.">
        <title>Complete genome sequence of Methanospirillum hungatei type strain JF1.</title>
        <authorList>
            <person name="Gunsalus R.P."/>
            <person name="Cook L.E."/>
            <person name="Crable B."/>
            <person name="Rohlin L."/>
            <person name="McDonald E."/>
            <person name="Mouttaki H."/>
            <person name="Sieber J.R."/>
            <person name="Poweleit N."/>
            <person name="Zhou H."/>
            <person name="Lapidus A.L."/>
            <person name="Daligault H.E."/>
            <person name="Land M."/>
            <person name="Gilna P."/>
            <person name="Ivanova N."/>
            <person name="Kyrpides N."/>
            <person name="Culley D.E."/>
            <person name="McInerney M.J."/>
        </authorList>
    </citation>
    <scope>NUCLEOTIDE SEQUENCE [LARGE SCALE GENOMIC DNA]</scope>
    <source>
        <strain evidence="6">ATCC 27890 / DSM 864 / NBRC 100397 / JF-1</strain>
    </source>
</reference>
<dbReference type="GeneID" id="70784753"/>
<evidence type="ECO:0000256" key="1">
    <source>
        <dbReference type="ARBA" id="ARBA00022690"/>
    </source>
</evidence>
<dbReference type="AlphaFoldDB" id="Q2FMF1"/>
<evidence type="ECO:0000256" key="2">
    <source>
        <dbReference type="ARBA" id="ARBA00022704"/>
    </source>
</evidence>
<dbReference type="RefSeq" id="WP_011449034.1">
    <property type="nucleotide sequence ID" value="NC_007796.1"/>
</dbReference>
<gene>
    <name evidence="5" type="ordered locus">Mhun_2068</name>
</gene>
<evidence type="ECO:0000256" key="3">
    <source>
        <dbReference type="SAM" id="MobiDB-lite"/>
    </source>
</evidence>